<sequence length="553" mass="62192">MPTATARNLENGTIADLRNNVLPQSQSIYGQNPELRRRMHSRSQSTGNAATQQAMVSSLFQPYGTAYTSNQMLFGTIPRRVLSPQSFPPLTETDIRSSYRTGEQNLQKIEINQYTQSMLSPNQRNVQQLHNPFAAHTSLTHKATRTDGRTNVTEVGYDTEALPTQMLSARQLPPIQMLPKLGSSPPQMLQQMGQLPRFGRPQFQNGKSVAAYLHQPIWFPSTGDYGVPQSVPALFSYVGTIYNALVDTSDVWDMVTNPDEAQRFRSGGEWSNPTDIEAISHLVVNSAINIHLRGVVGLAFNRSPDLAQCHAFDVTFTFAQRVYFVALLLAKYKVFATQVMNQLCIDRYVARIWSVLGRNKTFQNWWNRLTNEEKHWFLKVSPYAAVPDKHPSDETLKQLAAQTQAKTNRLPNFRSFNIATVSTNQHQSMGEERARLNPFGHQPSQSATGPTNILPQTTSSRGKRSVAESANNNVSTPTRKRRATVCLRQTIESLSSVPVETRQQQPSVHHPLLLDNFQPHEDAAFNWPDTLGFEQDTFLTSEAAEEYKNYISP</sequence>
<gene>
    <name evidence="2" type="ORF">P153DRAFT_361168</name>
</gene>
<dbReference type="Proteomes" id="UP000799771">
    <property type="component" value="Unassembled WGS sequence"/>
</dbReference>
<evidence type="ECO:0000313" key="2">
    <source>
        <dbReference type="EMBL" id="KAF2124458.1"/>
    </source>
</evidence>
<protein>
    <submittedName>
        <fullName evidence="2">Uncharacterized protein</fullName>
    </submittedName>
</protein>
<organism evidence="2 3">
    <name type="scientific">Dothidotthia symphoricarpi CBS 119687</name>
    <dbReference type="NCBI Taxonomy" id="1392245"/>
    <lineage>
        <taxon>Eukaryota</taxon>
        <taxon>Fungi</taxon>
        <taxon>Dikarya</taxon>
        <taxon>Ascomycota</taxon>
        <taxon>Pezizomycotina</taxon>
        <taxon>Dothideomycetes</taxon>
        <taxon>Pleosporomycetidae</taxon>
        <taxon>Pleosporales</taxon>
        <taxon>Dothidotthiaceae</taxon>
        <taxon>Dothidotthia</taxon>
    </lineage>
</organism>
<proteinExistence type="predicted"/>
<reference evidence="2" key="1">
    <citation type="journal article" date="2020" name="Stud. Mycol.">
        <title>101 Dothideomycetes genomes: a test case for predicting lifestyles and emergence of pathogens.</title>
        <authorList>
            <person name="Haridas S."/>
            <person name="Albert R."/>
            <person name="Binder M."/>
            <person name="Bloem J."/>
            <person name="Labutti K."/>
            <person name="Salamov A."/>
            <person name="Andreopoulos B."/>
            <person name="Baker S."/>
            <person name="Barry K."/>
            <person name="Bills G."/>
            <person name="Bluhm B."/>
            <person name="Cannon C."/>
            <person name="Castanera R."/>
            <person name="Culley D."/>
            <person name="Daum C."/>
            <person name="Ezra D."/>
            <person name="Gonzalez J."/>
            <person name="Henrissat B."/>
            <person name="Kuo A."/>
            <person name="Liang C."/>
            <person name="Lipzen A."/>
            <person name="Lutzoni F."/>
            <person name="Magnuson J."/>
            <person name="Mondo S."/>
            <person name="Nolan M."/>
            <person name="Ohm R."/>
            <person name="Pangilinan J."/>
            <person name="Park H.-J."/>
            <person name="Ramirez L."/>
            <person name="Alfaro M."/>
            <person name="Sun H."/>
            <person name="Tritt A."/>
            <person name="Yoshinaga Y."/>
            <person name="Zwiers L.-H."/>
            <person name="Turgeon B."/>
            <person name="Goodwin S."/>
            <person name="Spatafora J."/>
            <person name="Crous P."/>
            <person name="Grigoriev I."/>
        </authorList>
    </citation>
    <scope>NUCLEOTIDE SEQUENCE</scope>
    <source>
        <strain evidence="2">CBS 119687</strain>
    </source>
</reference>
<keyword evidence="3" id="KW-1185">Reference proteome</keyword>
<accession>A0A6A6A167</accession>
<dbReference type="GeneID" id="54407400"/>
<dbReference type="EMBL" id="ML977519">
    <property type="protein sequence ID" value="KAF2124458.1"/>
    <property type="molecule type" value="Genomic_DNA"/>
</dbReference>
<name>A0A6A6A167_9PLEO</name>
<feature type="compositionally biased region" description="Polar residues" evidence="1">
    <location>
        <begin position="468"/>
        <end position="477"/>
    </location>
</feature>
<evidence type="ECO:0000256" key="1">
    <source>
        <dbReference type="SAM" id="MobiDB-lite"/>
    </source>
</evidence>
<dbReference type="OrthoDB" id="3800736at2759"/>
<feature type="compositionally biased region" description="Polar residues" evidence="1">
    <location>
        <begin position="442"/>
        <end position="460"/>
    </location>
</feature>
<feature type="region of interest" description="Disordered" evidence="1">
    <location>
        <begin position="31"/>
        <end position="50"/>
    </location>
</feature>
<dbReference type="AlphaFoldDB" id="A0A6A6A167"/>
<dbReference type="RefSeq" id="XP_033518851.1">
    <property type="nucleotide sequence ID" value="XM_033666968.1"/>
</dbReference>
<evidence type="ECO:0000313" key="3">
    <source>
        <dbReference type="Proteomes" id="UP000799771"/>
    </source>
</evidence>
<feature type="region of interest" description="Disordered" evidence="1">
    <location>
        <begin position="436"/>
        <end position="480"/>
    </location>
</feature>